<dbReference type="EMBL" id="LR796248">
    <property type="protein sequence ID" value="CAB4130654.1"/>
    <property type="molecule type" value="Genomic_DNA"/>
</dbReference>
<gene>
    <name evidence="1" type="ORF">UFOVP122_16</name>
</gene>
<reference evidence="1" key="1">
    <citation type="submission" date="2020-04" db="EMBL/GenBank/DDBJ databases">
        <authorList>
            <person name="Chiriac C."/>
            <person name="Salcher M."/>
            <person name="Ghai R."/>
            <person name="Kavagutti S V."/>
        </authorList>
    </citation>
    <scope>NUCLEOTIDE SEQUENCE</scope>
</reference>
<name>A0A6J5L817_9CAUD</name>
<protein>
    <submittedName>
        <fullName evidence="1">Uncharacterized protein</fullName>
    </submittedName>
</protein>
<organism evidence="1">
    <name type="scientific">uncultured Caudovirales phage</name>
    <dbReference type="NCBI Taxonomy" id="2100421"/>
    <lineage>
        <taxon>Viruses</taxon>
        <taxon>Duplodnaviria</taxon>
        <taxon>Heunggongvirae</taxon>
        <taxon>Uroviricota</taxon>
        <taxon>Caudoviricetes</taxon>
        <taxon>Peduoviridae</taxon>
        <taxon>Maltschvirus</taxon>
        <taxon>Maltschvirus maltsch</taxon>
    </lineage>
</organism>
<evidence type="ECO:0000313" key="1">
    <source>
        <dbReference type="EMBL" id="CAB4130654.1"/>
    </source>
</evidence>
<accession>A0A6J5L817</accession>
<proteinExistence type="predicted"/>
<sequence>MIISQAAEMRFAKFLKLTQQVVRDAHNAEEASDQAYRELFAYRTKTQDRLREILKMSEKHLSPDARYEILSILIEGTPTPGPELDAFLNRKAPTR</sequence>